<sequence length="244" mass="25032">MPATLGRRVTAAGGGAGPPYGTWAYGGGAAYAGRTTRRDSATRAGPTCVAADRRELSARPASHSSTLCGSRHPCDRPPSVPVVTAATSVAGARIGGMTLCDYFSAADDRAAVAVGGSPAGPGPAGFDVVSLKGIDPVVAIARLEAIATDCSYEEAGRRPRSGQLLSEADGQGPLVFSLSDTLVTALVTATRGDFRRFAESWSMTAELRHNQVDAETAGGALEALAGLARRAQPAGLRLYCWWAL</sequence>
<dbReference type="EMBL" id="JBHTMM010000023">
    <property type="protein sequence ID" value="MFD1308089.1"/>
    <property type="molecule type" value="Genomic_DNA"/>
</dbReference>
<name>A0ABW3XHV5_9ACTN</name>
<evidence type="ECO:0000313" key="1">
    <source>
        <dbReference type="EMBL" id="MFD1308089.1"/>
    </source>
</evidence>
<organism evidence="1 2">
    <name type="scientific">Streptomyces kaempferi</name>
    <dbReference type="NCBI Taxonomy" id="333725"/>
    <lineage>
        <taxon>Bacteria</taxon>
        <taxon>Bacillati</taxon>
        <taxon>Actinomycetota</taxon>
        <taxon>Actinomycetes</taxon>
        <taxon>Kitasatosporales</taxon>
        <taxon>Streptomycetaceae</taxon>
        <taxon>Streptomyces</taxon>
    </lineage>
</organism>
<proteinExistence type="predicted"/>
<reference evidence="2" key="1">
    <citation type="journal article" date="2019" name="Int. J. Syst. Evol. Microbiol.">
        <title>The Global Catalogue of Microorganisms (GCM) 10K type strain sequencing project: providing services to taxonomists for standard genome sequencing and annotation.</title>
        <authorList>
            <consortium name="The Broad Institute Genomics Platform"/>
            <consortium name="The Broad Institute Genome Sequencing Center for Infectious Disease"/>
            <person name="Wu L."/>
            <person name="Ma J."/>
        </authorList>
    </citation>
    <scope>NUCLEOTIDE SEQUENCE [LARGE SCALE GENOMIC DNA]</scope>
    <source>
        <strain evidence="2">CGMCC 4.7020</strain>
    </source>
</reference>
<accession>A0ABW3XHV5</accession>
<dbReference type="Proteomes" id="UP001597058">
    <property type="component" value="Unassembled WGS sequence"/>
</dbReference>
<gene>
    <name evidence="1" type="ORF">ACFQ5X_19800</name>
</gene>
<evidence type="ECO:0000313" key="2">
    <source>
        <dbReference type="Proteomes" id="UP001597058"/>
    </source>
</evidence>
<protein>
    <submittedName>
        <fullName evidence="1">Uncharacterized protein</fullName>
    </submittedName>
</protein>
<dbReference type="RefSeq" id="WP_329525494.1">
    <property type="nucleotide sequence ID" value="NZ_JBHSKH010000001.1"/>
</dbReference>
<comment type="caution">
    <text evidence="1">The sequence shown here is derived from an EMBL/GenBank/DDBJ whole genome shotgun (WGS) entry which is preliminary data.</text>
</comment>
<keyword evidence="2" id="KW-1185">Reference proteome</keyword>